<name>A0A5A9GSI1_AZOLI</name>
<gene>
    <name evidence="4" type="ORF">FZ942_07560</name>
</gene>
<dbReference type="SMART" id="SM00448">
    <property type="entry name" value="REC"/>
    <property type="match status" value="1"/>
</dbReference>
<dbReference type="SUPFAM" id="SSF52172">
    <property type="entry name" value="CheY-like"/>
    <property type="match status" value="1"/>
</dbReference>
<dbReference type="CDD" id="cd17534">
    <property type="entry name" value="REC_DC-like"/>
    <property type="match status" value="1"/>
</dbReference>
<evidence type="ECO:0000259" key="3">
    <source>
        <dbReference type="PROSITE" id="PS50110"/>
    </source>
</evidence>
<dbReference type="OrthoDB" id="7774278at2"/>
<proteinExistence type="predicted"/>
<protein>
    <submittedName>
        <fullName evidence="4">Response regulator</fullName>
    </submittedName>
</protein>
<evidence type="ECO:0000313" key="4">
    <source>
        <dbReference type="EMBL" id="KAA0597337.1"/>
    </source>
</evidence>
<keyword evidence="5" id="KW-1185">Reference proteome</keyword>
<dbReference type="Proteomes" id="UP000324927">
    <property type="component" value="Unassembled WGS sequence"/>
</dbReference>
<reference evidence="4 5" key="1">
    <citation type="submission" date="2019-08" db="EMBL/GenBank/DDBJ databases">
        <authorList>
            <person name="Grouzdev D."/>
            <person name="Tikhonova E."/>
            <person name="Kravchenko I."/>
        </authorList>
    </citation>
    <scope>NUCLEOTIDE SEQUENCE [LARGE SCALE GENOMIC DNA]</scope>
    <source>
        <strain evidence="4 5">59b</strain>
    </source>
</reference>
<feature type="modified residue" description="4-aspartylphosphate" evidence="2">
    <location>
        <position position="64"/>
    </location>
</feature>
<dbReference type="EMBL" id="VTTN01000002">
    <property type="protein sequence ID" value="KAA0597337.1"/>
    <property type="molecule type" value="Genomic_DNA"/>
</dbReference>
<comment type="caution">
    <text evidence="4">The sequence shown here is derived from an EMBL/GenBank/DDBJ whole genome shotgun (WGS) entry which is preliminary data.</text>
</comment>
<organism evidence="4 5">
    <name type="scientific">Azospirillum lipoferum</name>
    <dbReference type="NCBI Taxonomy" id="193"/>
    <lineage>
        <taxon>Bacteria</taxon>
        <taxon>Pseudomonadati</taxon>
        <taxon>Pseudomonadota</taxon>
        <taxon>Alphaproteobacteria</taxon>
        <taxon>Rhodospirillales</taxon>
        <taxon>Azospirillaceae</taxon>
        <taxon>Azospirillum</taxon>
    </lineage>
</organism>
<keyword evidence="1 2" id="KW-0597">Phosphoprotein</keyword>
<dbReference type="GO" id="GO:0000160">
    <property type="term" value="P:phosphorelay signal transduction system"/>
    <property type="evidence" value="ECO:0007669"/>
    <property type="project" value="InterPro"/>
</dbReference>
<dbReference type="PANTHER" id="PTHR44591">
    <property type="entry name" value="STRESS RESPONSE REGULATOR PROTEIN 1"/>
    <property type="match status" value="1"/>
</dbReference>
<dbReference type="Pfam" id="PF00072">
    <property type="entry name" value="Response_reg"/>
    <property type="match status" value="1"/>
</dbReference>
<evidence type="ECO:0000313" key="5">
    <source>
        <dbReference type="Proteomes" id="UP000324927"/>
    </source>
</evidence>
<dbReference type="InterPro" id="IPR050595">
    <property type="entry name" value="Bact_response_regulator"/>
</dbReference>
<evidence type="ECO:0000256" key="1">
    <source>
        <dbReference type="ARBA" id="ARBA00022553"/>
    </source>
</evidence>
<feature type="domain" description="Response regulatory" evidence="3">
    <location>
        <begin position="14"/>
        <end position="129"/>
    </location>
</feature>
<accession>A0A5A9GSI1</accession>
<dbReference type="PROSITE" id="PS50110">
    <property type="entry name" value="RESPONSE_REGULATORY"/>
    <property type="match status" value="1"/>
</dbReference>
<dbReference type="InterPro" id="IPR011006">
    <property type="entry name" value="CheY-like_superfamily"/>
</dbReference>
<dbReference type="PANTHER" id="PTHR44591:SF24">
    <property type="entry name" value="PROTEIN-GLUTAMATE METHYLESTERASE_PROTEIN-GLUTAMINE GLUTAMINASE 1"/>
    <property type="match status" value="1"/>
</dbReference>
<dbReference type="InterPro" id="IPR001789">
    <property type="entry name" value="Sig_transdc_resp-reg_receiver"/>
</dbReference>
<dbReference type="Gene3D" id="3.40.50.2300">
    <property type="match status" value="1"/>
</dbReference>
<dbReference type="AlphaFoldDB" id="A0A5A9GSI1"/>
<evidence type="ECO:0000256" key="2">
    <source>
        <dbReference type="PROSITE-ProRule" id="PRU00169"/>
    </source>
</evidence>
<sequence length="142" mass="15216">MMTDPSPASEHPLRILIVEDESLAAMALEEILGMLGFAVVGIEDNADGAIAAAERLRPDVVMMDIRLLGPRDGIEAAATIRRQTGIRCIFTSAFGDAETRHRAAECNPFGFVRKPYFPAELQRALGHAAEALLQGASTQAPS</sequence>